<dbReference type="InterPro" id="IPR001220">
    <property type="entry name" value="Legume_lectin_dom"/>
</dbReference>
<comment type="similarity">
    <text evidence="3">In the C-terminal section; belongs to the protein kinase superfamily. Ser/Thr protein kinase family.</text>
</comment>
<dbReference type="GO" id="GO:0005886">
    <property type="term" value="C:plasma membrane"/>
    <property type="evidence" value="ECO:0007669"/>
    <property type="project" value="UniProtKB-SubCell"/>
</dbReference>
<keyword evidence="10 25" id="KW-0430">Lectin</keyword>
<dbReference type="Pfam" id="PF00139">
    <property type="entry name" value="Lectin_legB"/>
    <property type="match status" value="1"/>
</dbReference>
<dbReference type="PROSITE" id="PS00108">
    <property type="entry name" value="PROTEIN_KINASE_ST"/>
    <property type="match status" value="1"/>
</dbReference>
<evidence type="ECO:0000256" key="11">
    <source>
        <dbReference type="ARBA" id="ARBA00022741"/>
    </source>
</evidence>
<dbReference type="InterPro" id="IPR000719">
    <property type="entry name" value="Prot_kinase_dom"/>
</dbReference>
<comment type="subcellular location">
    <subcellularLocation>
        <location evidence="1">Cell membrane</location>
        <topology evidence="1">Single-pass type I membrane protein</topology>
    </subcellularLocation>
</comment>
<evidence type="ECO:0000256" key="22">
    <source>
        <dbReference type="PROSITE-ProRule" id="PRU10141"/>
    </source>
</evidence>
<dbReference type="Pfam" id="PF00069">
    <property type="entry name" value="Pkinase"/>
    <property type="match status" value="1"/>
</dbReference>
<keyword evidence="5" id="KW-1003">Cell membrane</keyword>
<keyword evidence="15 23" id="KW-1133">Transmembrane helix</keyword>
<evidence type="ECO:0000256" key="1">
    <source>
        <dbReference type="ARBA" id="ARBA00004251"/>
    </source>
</evidence>
<dbReference type="PANTHER" id="PTHR27007">
    <property type="match status" value="1"/>
</dbReference>
<keyword evidence="17 25" id="KW-0675">Receptor</keyword>
<feature type="domain" description="Protein kinase" evidence="24">
    <location>
        <begin position="334"/>
        <end position="610"/>
    </location>
</feature>
<evidence type="ECO:0000256" key="3">
    <source>
        <dbReference type="ARBA" id="ARBA00010217"/>
    </source>
</evidence>
<feature type="binding site" evidence="22">
    <location>
        <position position="363"/>
    </location>
    <ligand>
        <name>ATP</name>
        <dbReference type="ChEBI" id="CHEBI:30616"/>
    </ligand>
</feature>
<protein>
    <recommendedName>
        <fullName evidence="4">non-specific serine/threonine protein kinase</fullName>
        <ecNumber evidence="4">2.7.11.1</ecNumber>
    </recommendedName>
</protein>
<dbReference type="SUPFAM" id="SSF56112">
    <property type="entry name" value="Protein kinase-like (PK-like)"/>
    <property type="match status" value="1"/>
</dbReference>
<dbReference type="InterPro" id="IPR008271">
    <property type="entry name" value="Ser/Thr_kinase_AS"/>
</dbReference>
<evidence type="ECO:0000256" key="21">
    <source>
        <dbReference type="ARBA" id="ARBA00063357"/>
    </source>
</evidence>
<dbReference type="OrthoDB" id="4062651at2759"/>
<reference evidence="25 26" key="1">
    <citation type="journal article" date="2015" name="Proc. Natl. Acad. Sci. U.S.A.">
        <title>The resurrection genome of Boea hygrometrica: A blueprint for survival of dehydration.</title>
        <authorList>
            <person name="Xiao L."/>
            <person name="Yang G."/>
            <person name="Zhang L."/>
            <person name="Yang X."/>
            <person name="Zhao S."/>
            <person name="Ji Z."/>
            <person name="Zhou Q."/>
            <person name="Hu M."/>
            <person name="Wang Y."/>
            <person name="Chen M."/>
            <person name="Xu Y."/>
            <person name="Jin H."/>
            <person name="Xiao X."/>
            <person name="Hu G."/>
            <person name="Bao F."/>
            <person name="Hu Y."/>
            <person name="Wan P."/>
            <person name="Li L."/>
            <person name="Deng X."/>
            <person name="Kuang T."/>
            <person name="Xiang C."/>
            <person name="Zhu J.K."/>
            <person name="Oliver M.J."/>
            <person name="He Y."/>
        </authorList>
    </citation>
    <scope>NUCLEOTIDE SEQUENCE [LARGE SCALE GENOMIC DNA]</scope>
    <source>
        <strain evidence="26">cv. XS01</strain>
    </source>
</reference>
<dbReference type="CDD" id="cd06899">
    <property type="entry name" value="lectin_legume_LecRK_Arcelin_ConA"/>
    <property type="match status" value="1"/>
</dbReference>
<dbReference type="PROSITE" id="PS50011">
    <property type="entry name" value="PROTEIN_KINASE_DOM"/>
    <property type="match status" value="1"/>
</dbReference>
<evidence type="ECO:0000256" key="13">
    <source>
        <dbReference type="ARBA" id="ARBA00022821"/>
    </source>
</evidence>
<evidence type="ECO:0000313" key="26">
    <source>
        <dbReference type="Proteomes" id="UP000250235"/>
    </source>
</evidence>
<gene>
    <name evidence="25" type="ORF">F511_27707</name>
</gene>
<evidence type="ECO:0000256" key="10">
    <source>
        <dbReference type="ARBA" id="ARBA00022734"/>
    </source>
</evidence>
<dbReference type="GO" id="GO:0030246">
    <property type="term" value="F:carbohydrate binding"/>
    <property type="evidence" value="ECO:0007669"/>
    <property type="project" value="UniProtKB-KW"/>
</dbReference>
<evidence type="ECO:0000256" key="5">
    <source>
        <dbReference type="ARBA" id="ARBA00022475"/>
    </source>
</evidence>
<dbReference type="SUPFAM" id="SSF49899">
    <property type="entry name" value="Concanavalin A-like lectins/glucanases"/>
    <property type="match status" value="1"/>
</dbReference>
<evidence type="ECO:0000256" key="12">
    <source>
        <dbReference type="ARBA" id="ARBA00022777"/>
    </source>
</evidence>
<keyword evidence="14 22" id="KW-0067">ATP-binding</keyword>
<evidence type="ECO:0000313" key="25">
    <source>
        <dbReference type="EMBL" id="KZV36970.1"/>
    </source>
</evidence>
<proteinExistence type="inferred from homology"/>
<evidence type="ECO:0000256" key="17">
    <source>
        <dbReference type="ARBA" id="ARBA00023170"/>
    </source>
</evidence>
<evidence type="ECO:0000256" key="7">
    <source>
        <dbReference type="ARBA" id="ARBA00022679"/>
    </source>
</evidence>
<dbReference type="Gene3D" id="3.30.200.20">
    <property type="entry name" value="Phosphorylase Kinase, domain 1"/>
    <property type="match status" value="1"/>
</dbReference>
<evidence type="ECO:0000256" key="4">
    <source>
        <dbReference type="ARBA" id="ARBA00012513"/>
    </source>
</evidence>
<dbReference type="PROSITE" id="PS00307">
    <property type="entry name" value="LECTIN_LEGUME_BETA"/>
    <property type="match status" value="1"/>
</dbReference>
<dbReference type="FunFam" id="2.60.120.200:FF:000103">
    <property type="entry name" value="L-type lectin-domain containing receptor kinase IX.1"/>
    <property type="match status" value="1"/>
</dbReference>
<dbReference type="InterPro" id="IPR013320">
    <property type="entry name" value="ConA-like_dom_sf"/>
</dbReference>
<keyword evidence="6" id="KW-0723">Serine/threonine-protein kinase</keyword>
<dbReference type="Gene3D" id="2.60.120.200">
    <property type="match status" value="1"/>
</dbReference>
<dbReference type="InterPro" id="IPR017441">
    <property type="entry name" value="Protein_kinase_ATP_BS"/>
</dbReference>
<keyword evidence="13" id="KW-0611">Plant defense</keyword>
<evidence type="ECO:0000256" key="16">
    <source>
        <dbReference type="ARBA" id="ARBA00023136"/>
    </source>
</evidence>
<evidence type="ECO:0000256" key="8">
    <source>
        <dbReference type="ARBA" id="ARBA00022692"/>
    </source>
</evidence>
<sequence length="646" mass="71518">MDTLYTVIAYISILRIPFSHSSSFSVSNFTSDIANVVSLEGDAVISGTEILLNDYAYLCRVGRVIYNGKVPLWDSSSQKPADFTTHFSFTIDTMNASKYGHGIVFFLAPVGSRIPPNSDGGYLGIYNTTTTDVPQTQIVSVEFDSYSNGWDPGYEHVGINTNSITSSATKPWNVSLHSGRPADAWIVYNATAKNMSVFWSYGNGPNSSLSYAINLQEILPQWVMVGISASTGMYVEKQTLGSWEFSSSLDIQESNRQSKDSIGLIVGLSVASGGILIVGGVIAFFVFRKWRDQRDERSKDAPEAANLTSINDLERGAWPKRFSYGDLSLATNNFSDDRKLGEGGFGCVYRGHLNDIDFPIAVKRISRKSKQGKKQYMTEVKVISMLRHKNLVKLLGWCHERNEFLLVYEFLSNGSLDYHLFGKKNPLFWAIRYKITRGLASALLYLHEEGEQCVLHRDVKSSNVMLDDSFNVKLGDFGLARLMDRELSREFTGLAGTLGYMAPEYVSKGRASKESDVYSFGVVALEIATGRKSGDHPLNKESQRGLVEWVWDLYATGSILAGVDEKLETYFDPKQVECVMIVGLWCAHPDHKERPSIREASRVLSFEASLPKLPKAMPVAVYCAPVAPSVGSGEPFLTGTSIDVGR</sequence>
<accession>A0A2Z7BXR6</accession>
<dbReference type="FunFam" id="3.30.200.20:FF:000168">
    <property type="entry name" value="L-type lectin-domain containing receptor kinase IX.1"/>
    <property type="match status" value="1"/>
</dbReference>
<dbReference type="AlphaFoldDB" id="A0A2Z7BXR6"/>
<dbReference type="PROSITE" id="PS00107">
    <property type="entry name" value="PROTEIN_KINASE_ATP"/>
    <property type="match status" value="1"/>
</dbReference>
<keyword evidence="11 22" id="KW-0547">Nucleotide-binding</keyword>
<dbReference type="GO" id="GO:0004674">
    <property type="term" value="F:protein serine/threonine kinase activity"/>
    <property type="evidence" value="ECO:0007669"/>
    <property type="project" value="UniProtKB-KW"/>
</dbReference>
<comment type="subunit">
    <text evidence="21">Interacts with ABCG40.</text>
</comment>
<keyword evidence="7" id="KW-0808">Transferase</keyword>
<evidence type="ECO:0000256" key="20">
    <source>
        <dbReference type="ARBA" id="ARBA00058818"/>
    </source>
</evidence>
<dbReference type="FunFam" id="1.10.510.10:FF:000240">
    <property type="entry name" value="Lectin-domain containing receptor kinase A4.3"/>
    <property type="match status" value="1"/>
</dbReference>
<keyword evidence="16 23" id="KW-0472">Membrane</keyword>
<dbReference type="InterPro" id="IPR050528">
    <property type="entry name" value="L-type_Lectin-RKs"/>
</dbReference>
<evidence type="ECO:0000256" key="2">
    <source>
        <dbReference type="ARBA" id="ARBA00008536"/>
    </source>
</evidence>
<comment type="function">
    <text evidence="20">Promotes hydrogen peroxide H(2)O(2) production and cell death.</text>
</comment>
<dbReference type="Gene3D" id="1.10.510.10">
    <property type="entry name" value="Transferase(Phosphotransferase) domain 1"/>
    <property type="match status" value="1"/>
</dbReference>
<dbReference type="EC" id="2.7.11.1" evidence="4"/>
<evidence type="ECO:0000256" key="15">
    <source>
        <dbReference type="ARBA" id="ARBA00022989"/>
    </source>
</evidence>
<dbReference type="InterPro" id="IPR011009">
    <property type="entry name" value="Kinase-like_dom_sf"/>
</dbReference>
<dbReference type="SMART" id="SM00220">
    <property type="entry name" value="S_TKc"/>
    <property type="match status" value="1"/>
</dbReference>
<keyword evidence="8 23" id="KW-0812">Transmembrane</keyword>
<dbReference type="CDD" id="cd14066">
    <property type="entry name" value="STKc_IRAK"/>
    <property type="match status" value="1"/>
</dbReference>
<evidence type="ECO:0000256" key="23">
    <source>
        <dbReference type="SAM" id="Phobius"/>
    </source>
</evidence>
<comment type="similarity">
    <text evidence="2">In the N-terminal section; belongs to the leguminous lectin family.</text>
</comment>
<evidence type="ECO:0000256" key="6">
    <source>
        <dbReference type="ARBA" id="ARBA00022527"/>
    </source>
</evidence>
<comment type="function">
    <text evidence="19">Involved in resistance response to the pathogenic oomycetes Phytophthora infestans and Phytophthora capsici.</text>
</comment>
<dbReference type="GO" id="GO:0002229">
    <property type="term" value="P:defense response to oomycetes"/>
    <property type="evidence" value="ECO:0007669"/>
    <property type="project" value="UniProtKB-ARBA"/>
</dbReference>
<dbReference type="Proteomes" id="UP000250235">
    <property type="component" value="Unassembled WGS sequence"/>
</dbReference>
<evidence type="ECO:0000256" key="14">
    <source>
        <dbReference type="ARBA" id="ARBA00022840"/>
    </source>
</evidence>
<name>A0A2Z7BXR6_9LAMI</name>
<dbReference type="GO" id="GO:0005524">
    <property type="term" value="F:ATP binding"/>
    <property type="evidence" value="ECO:0007669"/>
    <property type="project" value="UniProtKB-UniRule"/>
</dbReference>
<dbReference type="InterPro" id="IPR019825">
    <property type="entry name" value="Lectin_legB_Mn/Ca_BS"/>
</dbReference>
<keyword evidence="12 25" id="KW-0418">Kinase</keyword>
<evidence type="ECO:0000259" key="24">
    <source>
        <dbReference type="PROSITE" id="PS50011"/>
    </source>
</evidence>
<evidence type="ECO:0000256" key="18">
    <source>
        <dbReference type="ARBA" id="ARBA00023180"/>
    </source>
</evidence>
<dbReference type="EMBL" id="KV003178">
    <property type="protein sequence ID" value="KZV36970.1"/>
    <property type="molecule type" value="Genomic_DNA"/>
</dbReference>
<dbReference type="GO" id="GO:0009626">
    <property type="term" value="P:plant-type hypersensitive response"/>
    <property type="evidence" value="ECO:0007669"/>
    <property type="project" value="UniProtKB-ARBA"/>
</dbReference>
<feature type="transmembrane region" description="Helical" evidence="23">
    <location>
        <begin position="262"/>
        <end position="287"/>
    </location>
</feature>
<keyword evidence="18" id="KW-0325">Glycoprotein</keyword>
<evidence type="ECO:0000256" key="19">
    <source>
        <dbReference type="ARBA" id="ARBA00058054"/>
    </source>
</evidence>
<organism evidence="25 26">
    <name type="scientific">Dorcoceras hygrometricum</name>
    <dbReference type="NCBI Taxonomy" id="472368"/>
    <lineage>
        <taxon>Eukaryota</taxon>
        <taxon>Viridiplantae</taxon>
        <taxon>Streptophyta</taxon>
        <taxon>Embryophyta</taxon>
        <taxon>Tracheophyta</taxon>
        <taxon>Spermatophyta</taxon>
        <taxon>Magnoliopsida</taxon>
        <taxon>eudicotyledons</taxon>
        <taxon>Gunneridae</taxon>
        <taxon>Pentapetalae</taxon>
        <taxon>asterids</taxon>
        <taxon>lamiids</taxon>
        <taxon>Lamiales</taxon>
        <taxon>Gesneriaceae</taxon>
        <taxon>Didymocarpoideae</taxon>
        <taxon>Trichosporeae</taxon>
        <taxon>Loxocarpinae</taxon>
        <taxon>Dorcoceras</taxon>
    </lineage>
</organism>
<keyword evidence="9" id="KW-0732">Signal</keyword>
<evidence type="ECO:0000256" key="9">
    <source>
        <dbReference type="ARBA" id="ARBA00022729"/>
    </source>
</evidence>
<keyword evidence="26" id="KW-1185">Reference proteome</keyword>